<evidence type="ECO:0000256" key="8">
    <source>
        <dbReference type="ARBA" id="ARBA00023155"/>
    </source>
</evidence>
<comment type="subcellular location">
    <subcellularLocation>
        <location evidence="1 10 11">Nucleus</location>
    </subcellularLocation>
</comment>
<dbReference type="GO" id="GO:0005634">
    <property type="term" value="C:nucleus"/>
    <property type="evidence" value="ECO:0007669"/>
    <property type="project" value="UniProtKB-SubCell"/>
</dbReference>
<evidence type="ECO:0000313" key="18">
    <source>
        <dbReference type="Proteomes" id="UP000078046"/>
    </source>
</evidence>
<dbReference type="GO" id="GO:0003677">
    <property type="term" value="F:DNA binding"/>
    <property type="evidence" value="ECO:0007669"/>
    <property type="project" value="UniProtKB-UniRule"/>
</dbReference>
<feature type="domain" description="Homeobox" evidence="13">
    <location>
        <begin position="842"/>
        <end position="902"/>
    </location>
</feature>
<dbReference type="Pfam" id="PF00271">
    <property type="entry name" value="Helicase_C"/>
    <property type="match status" value="1"/>
</dbReference>
<evidence type="ECO:0000259" key="16">
    <source>
        <dbReference type="PROSITE" id="PS51194"/>
    </source>
</evidence>
<dbReference type="SUPFAM" id="SSF52540">
    <property type="entry name" value="P-loop containing nucleoside triphosphate hydrolases"/>
    <property type="match status" value="1"/>
</dbReference>
<dbReference type="Proteomes" id="UP000078046">
    <property type="component" value="Unassembled WGS sequence"/>
</dbReference>
<evidence type="ECO:0000256" key="11">
    <source>
        <dbReference type="RuleBase" id="RU000682"/>
    </source>
</evidence>
<dbReference type="PROSITE" id="PS00039">
    <property type="entry name" value="DEAD_ATP_HELICASE"/>
    <property type="match status" value="1"/>
</dbReference>
<dbReference type="Gene3D" id="1.10.10.60">
    <property type="entry name" value="Homeodomain-like"/>
    <property type="match status" value="1"/>
</dbReference>
<dbReference type="InterPro" id="IPR001356">
    <property type="entry name" value="HD"/>
</dbReference>
<dbReference type="InterPro" id="IPR010982">
    <property type="entry name" value="Lambda_DNA-bd_dom_sf"/>
</dbReference>
<dbReference type="AlphaFoldDB" id="A0A177B8R8"/>
<reference evidence="17 18" key="1">
    <citation type="submission" date="2016-04" db="EMBL/GenBank/DDBJ databases">
        <title>The genome of Intoshia linei affirms orthonectids as highly simplified spiralians.</title>
        <authorList>
            <person name="Mikhailov K.V."/>
            <person name="Slusarev G.S."/>
            <person name="Nikitin M.A."/>
            <person name="Logacheva M.D."/>
            <person name="Penin A."/>
            <person name="Aleoshin V."/>
            <person name="Panchin Y.V."/>
        </authorList>
    </citation>
    <scope>NUCLEOTIDE SEQUENCE [LARGE SCALE GENOMIC DNA]</scope>
    <source>
        <strain evidence="17">Intl2013</strain>
        <tissue evidence="17">Whole animal</tissue>
    </source>
</reference>
<dbReference type="InterPro" id="IPR014001">
    <property type="entry name" value="Helicase_ATP-bd"/>
</dbReference>
<dbReference type="Gene3D" id="1.10.260.40">
    <property type="entry name" value="lambda repressor-like DNA-binding domains"/>
    <property type="match status" value="1"/>
</dbReference>
<dbReference type="GO" id="GO:0003700">
    <property type="term" value="F:DNA-binding transcription factor activity"/>
    <property type="evidence" value="ECO:0007669"/>
    <property type="project" value="InterPro"/>
</dbReference>
<dbReference type="InterPro" id="IPR027417">
    <property type="entry name" value="P-loop_NTPase"/>
</dbReference>
<keyword evidence="3 12" id="KW-0378">Hydrolase</keyword>
<dbReference type="EMBL" id="LWCA01000194">
    <property type="protein sequence ID" value="OAF70043.1"/>
    <property type="molecule type" value="Genomic_DNA"/>
</dbReference>
<dbReference type="InterPro" id="IPR000629">
    <property type="entry name" value="RNA-helicase_DEAD-box_CS"/>
</dbReference>
<dbReference type="CDD" id="cd18787">
    <property type="entry name" value="SF2_C_DEAD"/>
    <property type="match status" value="1"/>
</dbReference>
<dbReference type="Pfam" id="PF00046">
    <property type="entry name" value="Homeodomain"/>
    <property type="match status" value="1"/>
</dbReference>
<dbReference type="OrthoDB" id="7396459at2759"/>
<protein>
    <recommendedName>
        <fullName evidence="12">ATP-dependent RNA helicase</fullName>
        <ecNumber evidence="12">3.6.4.13</ecNumber>
    </recommendedName>
</protein>
<keyword evidence="2 12" id="KW-0547">Nucleotide-binding</keyword>
<dbReference type="CDD" id="cd17960">
    <property type="entry name" value="DEADc_DDX55"/>
    <property type="match status" value="1"/>
</dbReference>
<feature type="domain" description="Helicase C-terminal" evidence="16">
    <location>
        <begin position="284"/>
        <end position="441"/>
    </location>
</feature>
<dbReference type="SUPFAM" id="SSF47413">
    <property type="entry name" value="lambda repressor-like DNA-binding domains"/>
    <property type="match status" value="1"/>
</dbReference>
<keyword evidence="7 10" id="KW-0238">DNA-binding</keyword>
<comment type="caution">
    <text evidence="17">The sequence shown here is derived from an EMBL/GenBank/DDBJ whole genome shotgun (WGS) entry which is preliminary data.</text>
</comment>
<dbReference type="GO" id="GO:0003724">
    <property type="term" value="F:RNA helicase activity"/>
    <property type="evidence" value="ECO:0007669"/>
    <property type="project" value="UniProtKB-EC"/>
</dbReference>
<keyword evidence="5 12" id="KW-0067">ATP-binding</keyword>
<evidence type="ECO:0000259" key="14">
    <source>
        <dbReference type="PROSITE" id="PS51179"/>
    </source>
</evidence>
<dbReference type="InterPro" id="IPR013847">
    <property type="entry name" value="POU"/>
</dbReference>
<dbReference type="PANTHER" id="PTHR24031">
    <property type="entry name" value="RNA HELICASE"/>
    <property type="match status" value="1"/>
</dbReference>
<evidence type="ECO:0000256" key="7">
    <source>
        <dbReference type="ARBA" id="ARBA00023125"/>
    </source>
</evidence>
<dbReference type="InterPro" id="IPR001650">
    <property type="entry name" value="Helicase_C-like"/>
</dbReference>
<keyword evidence="6 12" id="KW-0694">RNA-binding</keyword>
<accession>A0A177B8R8</accession>
<keyword evidence="8 10" id="KW-0371">Homeobox</keyword>
<dbReference type="EC" id="3.6.4.13" evidence="12"/>
<sequence>MEVQWSQLNPHIHPKLIKALIKCNFKRPTNVQISTIQKLNKNFDVVVEAITGSGKTLAFVVPILQKLLNSTINKYHVNSIIISPTRELAQQTFNLFSMLINALELKNSLFLLVGGKNIKDSVRSMDKIGCNILVVTPGRLLQLLKLDDYSLLGKKAKLVVSLPPLCCLVKNLKFLVLDEADRLIDLGFIKSISSILNYLPKQRRTALLSATLRDGTIQELVRTGLRNPVEIFVKQSVYSDVCSSKEMNNSLKRTSDSVDEVDTGEFRTPTSLINYYTVIEANDKLPFLLNFFNENNNIKVILFMPTCSCVDYFGYILKKLLPNRKIFLLHRKIVNRQKEMDSFYSSKSSILICTDILSRGIDVPGIDWVIHYEAPSNASAFVHRCGRTARMGNKGYSLLFLSKSELLYLDFIKRNQKVEMKNYDVPKISCTSTEEMFENLRKDLSNDRDLYIKSIKAFVSFIQFYKKHECYMILNYRDLNIDSLAIGYGLLHLPKMTEMSRMNRSNKFKELKIDFTKIPFKDSVKEENRLKSLSKEKTNKKIVVKKKKFKVKKKSNSKKMNELLEIEEINADFRILQRYKKKKISKQEFESLLITMKKILKNKISLNSANMDSLQMRNNIQTGVLSSIKTLNKHDSNISNQYTKMEYLKVDNKPEYLNKIAIVVQSGVTRVEKYVSEEYIMWQLSYILKKKLTSCAMIEDIINELMSHTDLSERDSFAVKGLNAKTEKILVPSDISYPKNNFHFSQEEELKMSNLKEFVKKFKAKRISLNMTQHDVGNVLEFPDLNIGYSQSSVCRFENLDLSISAALKMRPIIEKWMINVDRNQNCQGRIESVYHNVTKRCTKRKSRTCFTKSDIDILSTFFENNTHPNDLELKEISQYMKYQESVIRVWFSNKRQQIKLKSQKFVMS</sequence>
<keyword evidence="4 12" id="KW-0347">Helicase</keyword>
<dbReference type="SUPFAM" id="SSF46689">
    <property type="entry name" value="Homeodomain-like"/>
    <property type="match status" value="1"/>
</dbReference>
<dbReference type="InterPro" id="IPR025313">
    <property type="entry name" value="SPB4-like_CTE"/>
</dbReference>
<dbReference type="Pfam" id="PF00157">
    <property type="entry name" value="Pou"/>
    <property type="match status" value="1"/>
</dbReference>
<feature type="domain" description="POU-specific" evidence="14">
    <location>
        <begin position="747"/>
        <end position="822"/>
    </location>
</feature>
<dbReference type="GO" id="GO:0016887">
    <property type="term" value="F:ATP hydrolysis activity"/>
    <property type="evidence" value="ECO:0007669"/>
    <property type="project" value="RHEA"/>
</dbReference>
<dbReference type="GO" id="GO:0003723">
    <property type="term" value="F:RNA binding"/>
    <property type="evidence" value="ECO:0007669"/>
    <property type="project" value="UniProtKB-UniRule"/>
</dbReference>
<dbReference type="PROSITE" id="PS51192">
    <property type="entry name" value="HELICASE_ATP_BIND_1"/>
    <property type="match status" value="1"/>
</dbReference>
<dbReference type="PROSITE" id="PS51194">
    <property type="entry name" value="HELICASE_CTER"/>
    <property type="match status" value="1"/>
</dbReference>
<dbReference type="SMART" id="SM00487">
    <property type="entry name" value="DEXDc"/>
    <property type="match status" value="1"/>
</dbReference>
<dbReference type="SMART" id="SM00389">
    <property type="entry name" value="HOX"/>
    <property type="match status" value="1"/>
</dbReference>
<organism evidence="17 18">
    <name type="scientific">Intoshia linei</name>
    <dbReference type="NCBI Taxonomy" id="1819745"/>
    <lineage>
        <taxon>Eukaryota</taxon>
        <taxon>Metazoa</taxon>
        <taxon>Spiralia</taxon>
        <taxon>Lophotrochozoa</taxon>
        <taxon>Mesozoa</taxon>
        <taxon>Orthonectida</taxon>
        <taxon>Rhopaluridae</taxon>
        <taxon>Intoshia</taxon>
    </lineage>
</organism>
<evidence type="ECO:0000256" key="2">
    <source>
        <dbReference type="ARBA" id="ARBA00022741"/>
    </source>
</evidence>
<dbReference type="SMART" id="SM00490">
    <property type="entry name" value="HELICc"/>
    <property type="match status" value="1"/>
</dbReference>
<dbReference type="PROSITE" id="PS50071">
    <property type="entry name" value="HOMEOBOX_2"/>
    <property type="match status" value="1"/>
</dbReference>
<comment type="similarity">
    <text evidence="12">Belongs to the DEAD box helicase family.</text>
</comment>
<dbReference type="SMART" id="SM00352">
    <property type="entry name" value="POU"/>
    <property type="match status" value="1"/>
</dbReference>
<evidence type="ECO:0000259" key="13">
    <source>
        <dbReference type="PROSITE" id="PS50071"/>
    </source>
</evidence>
<keyword evidence="9 10" id="KW-0539">Nucleus</keyword>
<evidence type="ECO:0000259" key="15">
    <source>
        <dbReference type="PROSITE" id="PS51192"/>
    </source>
</evidence>
<dbReference type="Gene3D" id="3.40.50.300">
    <property type="entry name" value="P-loop containing nucleotide triphosphate hydrolases"/>
    <property type="match status" value="2"/>
</dbReference>
<dbReference type="Pfam" id="PF13959">
    <property type="entry name" value="CTE_SPB4"/>
    <property type="match status" value="1"/>
</dbReference>
<feature type="DNA-binding region" description="Homeobox" evidence="10">
    <location>
        <begin position="844"/>
        <end position="903"/>
    </location>
</feature>
<evidence type="ECO:0000256" key="12">
    <source>
        <dbReference type="RuleBase" id="RU365068"/>
    </source>
</evidence>
<proteinExistence type="inferred from homology"/>
<dbReference type="InterPro" id="IPR011545">
    <property type="entry name" value="DEAD/DEAH_box_helicase_dom"/>
</dbReference>
<dbReference type="PROSITE" id="PS51179">
    <property type="entry name" value="POU_3"/>
    <property type="match status" value="1"/>
</dbReference>
<feature type="domain" description="Helicase ATP-binding" evidence="15">
    <location>
        <begin position="36"/>
        <end position="230"/>
    </location>
</feature>
<dbReference type="PRINTS" id="PR00028">
    <property type="entry name" value="POUDOMAIN"/>
</dbReference>
<evidence type="ECO:0000256" key="10">
    <source>
        <dbReference type="PROSITE-ProRule" id="PRU00108"/>
    </source>
</evidence>
<dbReference type="InterPro" id="IPR009057">
    <property type="entry name" value="Homeodomain-like_sf"/>
</dbReference>
<dbReference type="SMART" id="SM01178">
    <property type="entry name" value="DUF4217"/>
    <property type="match status" value="1"/>
</dbReference>
<comment type="domain">
    <text evidence="12">The Q motif is unique to and characteristic of the DEAD box family of RNA helicases and controls ATP binding and hydrolysis.</text>
</comment>
<evidence type="ECO:0000256" key="9">
    <source>
        <dbReference type="ARBA" id="ARBA00023242"/>
    </source>
</evidence>
<evidence type="ECO:0000256" key="4">
    <source>
        <dbReference type="ARBA" id="ARBA00022806"/>
    </source>
</evidence>
<gene>
    <name evidence="17" type="ORF">A3Q56_02199</name>
</gene>
<evidence type="ECO:0000313" key="17">
    <source>
        <dbReference type="EMBL" id="OAF70043.1"/>
    </source>
</evidence>
<keyword evidence="18" id="KW-1185">Reference proteome</keyword>
<evidence type="ECO:0000256" key="6">
    <source>
        <dbReference type="ARBA" id="ARBA00022884"/>
    </source>
</evidence>
<comment type="function">
    <text evidence="12">RNA helicase.</text>
</comment>
<evidence type="ECO:0000256" key="3">
    <source>
        <dbReference type="ARBA" id="ARBA00022801"/>
    </source>
</evidence>
<dbReference type="GO" id="GO:0005524">
    <property type="term" value="F:ATP binding"/>
    <property type="evidence" value="ECO:0007669"/>
    <property type="project" value="UniProtKB-UniRule"/>
</dbReference>
<comment type="catalytic activity">
    <reaction evidence="12">
        <text>ATP + H2O = ADP + phosphate + H(+)</text>
        <dbReference type="Rhea" id="RHEA:13065"/>
        <dbReference type="ChEBI" id="CHEBI:15377"/>
        <dbReference type="ChEBI" id="CHEBI:15378"/>
        <dbReference type="ChEBI" id="CHEBI:30616"/>
        <dbReference type="ChEBI" id="CHEBI:43474"/>
        <dbReference type="ChEBI" id="CHEBI:456216"/>
        <dbReference type="EC" id="3.6.4.13"/>
    </reaction>
</comment>
<dbReference type="CDD" id="cd00086">
    <property type="entry name" value="homeodomain"/>
    <property type="match status" value="1"/>
</dbReference>
<name>A0A177B8R8_9BILA</name>
<dbReference type="InterPro" id="IPR000327">
    <property type="entry name" value="POU_dom"/>
</dbReference>
<dbReference type="Pfam" id="PF00270">
    <property type="entry name" value="DEAD"/>
    <property type="match status" value="1"/>
</dbReference>
<evidence type="ECO:0000256" key="5">
    <source>
        <dbReference type="ARBA" id="ARBA00022840"/>
    </source>
</evidence>
<evidence type="ECO:0000256" key="1">
    <source>
        <dbReference type="ARBA" id="ARBA00004123"/>
    </source>
</evidence>